<evidence type="ECO:0000313" key="1">
    <source>
        <dbReference type="EMBL" id="CAN0541741.1"/>
    </source>
</evidence>
<sequence length="106" mass="12218">MQVTPHGCRFEFSFSADSKYIHSCGRNIEQACDKHNNPNYTLESENLSNIRSHLAHEDFFFFSGFTAGHMESYFPHRDGISAPYVGRLSLNLWTNSEVYPILLLKK</sequence>
<evidence type="ECO:0000313" key="2">
    <source>
        <dbReference type="Proteomes" id="UP001162501"/>
    </source>
</evidence>
<dbReference type="Proteomes" id="UP001162501">
    <property type="component" value="Chromosome 6"/>
</dbReference>
<reference evidence="1" key="1">
    <citation type="submission" date="2023-05" db="EMBL/GenBank/DDBJ databases">
        <authorList>
            <consortium name="ELIXIR-Norway"/>
        </authorList>
    </citation>
    <scope>NUCLEOTIDE SEQUENCE</scope>
</reference>
<organism evidence="1 2">
    <name type="scientific">Rangifer tarandus platyrhynchus</name>
    <name type="common">Svalbard reindeer</name>
    <dbReference type="NCBI Taxonomy" id="3082113"/>
    <lineage>
        <taxon>Eukaryota</taxon>
        <taxon>Metazoa</taxon>
        <taxon>Chordata</taxon>
        <taxon>Craniata</taxon>
        <taxon>Vertebrata</taxon>
        <taxon>Euteleostomi</taxon>
        <taxon>Mammalia</taxon>
        <taxon>Eutheria</taxon>
        <taxon>Laurasiatheria</taxon>
        <taxon>Artiodactyla</taxon>
        <taxon>Ruminantia</taxon>
        <taxon>Pecora</taxon>
        <taxon>Cervidae</taxon>
        <taxon>Odocoileinae</taxon>
        <taxon>Rangifer</taxon>
    </lineage>
</organism>
<gene>
    <name evidence="1" type="ORF">MRATA1EN22A_LOCUS25452</name>
</gene>
<proteinExistence type="predicted"/>
<accession>A0AC60A1D6</accession>
<dbReference type="EMBL" id="OX596090">
    <property type="protein sequence ID" value="CAN0541741.1"/>
    <property type="molecule type" value="Genomic_DNA"/>
</dbReference>
<protein>
    <submittedName>
        <fullName evidence="1">Uncharacterized protein</fullName>
    </submittedName>
</protein>
<name>A0AC60A1D6_RANTA</name>
<reference evidence="1" key="2">
    <citation type="submission" date="2025-03" db="EMBL/GenBank/DDBJ databases">
        <authorList>
            <consortium name="ELIXIR-Norway"/>
            <consortium name="Elixir Norway"/>
        </authorList>
    </citation>
    <scope>NUCLEOTIDE SEQUENCE</scope>
</reference>